<proteinExistence type="predicted"/>
<dbReference type="Proteomes" id="UP000607653">
    <property type="component" value="Unassembled WGS sequence"/>
</dbReference>
<protein>
    <submittedName>
        <fullName evidence="1">Uncharacterized protein</fullName>
    </submittedName>
</protein>
<organism evidence="1 2">
    <name type="scientific">Nelumbo nucifera</name>
    <name type="common">Sacred lotus</name>
    <dbReference type="NCBI Taxonomy" id="4432"/>
    <lineage>
        <taxon>Eukaryota</taxon>
        <taxon>Viridiplantae</taxon>
        <taxon>Streptophyta</taxon>
        <taxon>Embryophyta</taxon>
        <taxon>Tracheophyta</taxon>
        <taxon>Spermatophyta</taxon>
        <taxon>Magnoliopsida</taxon>
        <taxon>Proteales</taxon>
        <taxon>Nelumbonaceae</taxon>
        <taxon>Nelumbo</taxon>
    </lineage>
</organism>
<keyword evidence="2" id="KW-1185">Reference proteome</keyword>
<name>A0A822YUT7_NELNU</name>
<dbReference type="EMBL" id="DUZY01000003">
    <property type="protein sequence ID" value="DAD33008.1"/>
    <property type="molecule type" value="Genomic_DNA"/>
</dbReference>
<evidence type="ECO:0000313" key="1">
    <source>
        <dbReference type="EMBL" id="DAD33008.1"/>
    </source>
</evidence>
<evidence type="ECO:0000313" key="2">
    <source>
        <dbReference type="Proteomes" id="UP000607653"/>
    </source>
</evidence>
<sequence>MLHKLSLFKLHICSVADDYIKGFIVTCAIFYSKLVFVHSNILQNAKWFGNSGKGEEGRSFGPEI</sequence>
<accession>A0A822YUT7</accession>
<comment type="caution">
    <text evidence="1">The sequence shown here is derived from an EMBL/GenBank/DDBJ whole genome shotgun (WGS) entry which is preliminary data.</text>
</comment>
<gene>
    <name evidence="1" type="ORF">HUJ06_011859</name>
</gene>
<reference evidence="1 2" key="1">
    <citation type="journal article" date="2020" name="Mol. Biol. Evol.">
        <title>Distinct Expression and Methylation Patterns for Genes with Different Fates following a Single Whole-Genome Duplication in Flowering Plants.</title>
        <authorList>
            <person name="Shi T."/>
            <person name="Rahmani R.S."/>
            <person name="Gugger P.F."/>
            <person name="Wang M."/>
            <person name="Li H."/>
            <person name="Zhang Y."/>
            <person name="Li Z."/>
            <person name="Wang Q."/>
            <person name="Van de Peer Y."/>
            <person name="Marchal K."/>
            <person name="Chen J."/>
        </authorList>
    </citation>
    <scope>NUCLEOTIDE SEQUENCE [LARGE SCALE GENOMIC DNA]</scope>
    <source>
        <tissue evidence="1">Leaf</tissue>
    </source>
</reference>
<dbReference type="AlphaFoldDB" id="A0A822YUT7"/>